<dbReference type="InterPro" id="IPR007235">
    <property type="entry name" value="Glyco_trans_28_C"/>
</dbReference>
<evidence type="ECO:0000256" key="8">
    <source>
        <dbReference type="ARBA" id="ARBA00023306"/>
    </source>
</evidence>
<evidence type="ECO:0000256" key="6">
    <source>
        <dbReference type="ARBA" id="ARBA00022984"/>
    </source>
</evidence>
<feature type="binding site" evidence="10">
    <location>
        <position position="201"/>
    </location>
    <ligand>
        <name>UDP-N-acetyl-alpha-D-glucosamine</name>
        <dbReference type="ChEBI" id="CHEBI:57705"/>
    </ligand>
</feature>
<feature type="domain" description="Glycosyl transferase family 28 C-terminal" evidence="12">
    <location>
        <begin position="194"/>
        <end position="342"/>
    </location>
</feature>
<dbReference type="PANTHER" id="PTHR21015">
    <property type="entry name" value="UDP-N-ACETYLGLUCOSAMINE--N-ACETYLMURAMYL-(PENTAPEPTIDE) PYROPHOSPHORYL-UNDECAPRENOL N-ACETYLGLUCOSAMINE TRANSFERASE 1"/>
    <property type="match status" value="1"/>
</dbReference>
<keyword evidence="2 10" id="KW-0132">Cell division</keyword>
<keyword evidence="7 10" id="KW-0472">Membrane</keyword>
<evidence type="ECO:0000256" key="2">
    <source>
        <dbReference type="ARBA" id="ARBA00022618"/>
    </source>
</evidence>
<gene>
    <name evidence="10 13" type="primary">murG</name>
    <name evidence="13" type="ORF">J7I43_00225</name>
</gene>
<dbReference type="Pfam" id="PF03033">
    <property type="entry name" value="Glyco_transf_28"/>
    <property type="match status" value="1"/>
</dbReference>
<name>A0ABS3Y7F3_9BACT</name>
<evidence type="ECO:0000256" key="9">
    <source>
        <dbReference type="ARBA" id="ARBA00023316"/>
    </source>
</evidence>
<evidence type="ECO:0000259" key="11">
    <source>
        <dbReference type="Pfam" id="PF03033"/>
    </source>
</evidence>
<evidence type="ECO:0000313" key="14">
    <source>
        <dbReference type="Proteomes" id="UP000679126"/>
    </source>
</evidence>
<organism evidence="13 14">
    <name type="scientific">Chitinophaga chungangae</name>
    <dbReference type="NCBI Taxonomy" id="2821488"/>
    <lineage>
        <taxon>Bacteria</taxon>
        <taxon>Pseudomonadati</taxon>
        <taxon>Bacteroidota</taxon>
        <taxon>Chitinophagia</taxon>
        <taxon>Chitinophagales</taxon>
        <taxon>Chitinophagaceae</taxon>
        <taxon>Chitinophaga</taxon>
    </lineage>
</organism>
<comment type="subcellular location">
    <subcellularLocation>
        <location evidence="10">Cell membrane</location>
        <topology evidence="10">Peripheral membrane protein</topology>
        <orientation evidence="10">Cytoplasmic side</orientation>
    </subcellularLocation>
</comment>
<feature type="binding site" evidence="10">
    <location>
        <position position="169"/>
    </location>
    <ligand>
        <name>UDP-N-acetyl-alpha-D-glucosamine</name>
        <dbReference type="ChEBI" id="CHEBI:57705"/>
    </ligand>
</feature>
<comment type="function">
    <text evidence="10">Cell wall formation. Catalyzes the transfer of a GlcNAc subunit on undecaprenyl-pyrophosphoryl-MurNAc-pentapeptide (lipid intermediate I) to form undecaprenyl-pyrophosphoryl-MurNAc-(pentapeptide)GlcNAc (lipid intermediate II).</text>
</comment>
<comment type="similarity">
    <text evidence="10">Belongs to the glycosyltransferase 28 family. MurG subfamily.</text>
</comment>
<dbReference type="HAMAP" id="MF_00033">
    <property type="entry name" value="MurG"/>
    <property type="match status" value="1"/>
</dbReference>
<evidence type="ECO:0000256" key="3">
    <source>
        <dbReference type="ARBA" id="ARBA00022676"/>
    </source>
</evidence>
<keyword evidence="6 10" id="KW-0573">Peptidoglycan synthesis</keyword>
<dbReference type="Proteomes" id="UP000679126">
    <property type="component" value="Unassembled WGS sequence"/>
</dbReference>
<dbReference type="NCBIfam" id="TIGR01133">
    <property type="entry name" value="murG"/>
    <property type="match status" value="1"/>
</dbReference>
<comment type="caution">
    <text evidence="10">Lacks conserved residue(s) required for the propagation of feature annotation.</text>
</comment>
<keyword evidence="8 10" id="KW-0131">Cell cycle</keyword>
<sequence length="366" mass="39549">MNLAHKVIIAGGGTGGHIFPAIAIANALRKLEPDIDILFVGAKGKMEMEKVPQAGYPIEGLEIAGFNRSNMLKNLLLPFKLLKSLSQAKNVLNRFQPDVAVGVGGYASFPILRQAQRRGIPTLIQEQNSWAGKSNKILGRKAEKICTGYEGMEKFFPAEKLLYTGNPVRGSITQSAVTKDEAMRHFGLMMGKPTVLAVGGSLGAKSINEALLPHLAEFVNKDVQLIWQTGKLFYEQAKAAAAPFATHVKVHDFINVMDFAYKAADAVISRAGALAIAELCVVKKPSIFVPYPFAAEDHQTQNALALVHKQAALMIKDDEAFGKLANEALSLVQNKALMEKLEKNIAPLGNANADITIARAVLGLIR</sequence>
<evidence type="ECO:0000256" key="4">
    <source>
        <dbReference type="ARBA" id="ARBA00022679"/>
    </source>
</evidence>
<dbReference type="Pfam" id="PF04101">
    <property type="entry name" value="Glyco_tran_28_C"/>
    <property type="match status" value="1"/>
</dbReference>
<dbReference type="Gene3D" id="3.40.50.2000">
    <property type="entry name" value="Glycogen Phosphorylase B"/>
    <property type="match status" value="2"/>
</dbReference>
<comment type="pathway">
    <text evidence="10">Cell wall biogenesis; peptidoglycan biosynthesis.</text>
</comment>
<dbReference type="InterPro" id="IPR006009">
    <property type="entry name" value="GlcNAc_MurG"/>
</dbReference>
<dbReference type="InterPro" id="IPR004276">
    <property type="entry name" value="GlycoTrans_28_N"/>
</dbReference>
<dbReference type="PANTHER" id="PTHR21015:SF22">
    <property type="entry name" value="GLYCOSYLTRANSFERASE"/>
    <property type="match status" value="1"/>
</dbReference>
<feature type="domain" description="Glycosyltransferase family 28 N-terminal" evidence="11">
    <location>
        <begin position="7"/>
        <end position="146"/>
    </location>
</feature>
<keyword evidence="4 10" id="KW-0808">Transferase</keyword>
<keyword evidence="14" id="KW-1185">Reference proteome</keyword>
<proteinExistence type="inferred from homology"/>
<keyword evidence="9 10" id="KW-0961">Cell wall biogenesis/degradation</keyword>
<protein>
    <recommendedName>
        <fullName evidence="10">UDP-N-acetylglucosamine--N-acetylmuramyl-(pentapeptide) pyrophosphoryl-undecaprenol N-acetylglucosamine transferase</fullName>
        <ecNumber evidence="10">2.4.1.227</ecNumber>
    </recommendedName>
    <alternativeName>
        <fullName evidence="10">Undecaprenyl-PP-MurNAc-pentapeptide-UDPGlcNAc GlcNAc transferase</fullName>
    </alternativeName>
</protein>
<dbReference type="GO" id="GO:0016757">
    <property type="term" value="F:glycosyltransferase activity"/>
    <property type="evidence" value="ECO:0007669"/>
    <property type="project" value="UniProtKB-KW"/>
</dbReference>
<evidence type="ECO:0000259" key="12">
    <source>
        <dbReference type="Pfam" id="PF04101"/>
    </source>
</evidence>
<keyword evidence="3 10" id="KW-0328">Glycosyltransferase</keyword>
<evidence type="ECO:0000256" key="7">
    <source>
        <dbReference type="ARBA" id="ARBA00023136"/>
    </source>
</evidence>
<dbReference type="CDD" id="cd03785">
    <property type="entry name" value="GT28_MurG"/>
    <property type="match status" value="1"/>
</dbReference>
<reference evidence="14" key="1">
    <citation type="submission" date="2021-03" db="EMBL/GenBank/DDBJ databases">
        <title>Assistant Professor.</title>
        <authorList>
            <person name="Huq M.A."/>
        </authorList>
    </citation>
    <scope>NUCLEOTIDE SEQUENCE [LARGE SCALE GENOMIC DNA]</scope>
    <source>
        <strain evidence="14">MAH-28</strain>
    </source>
</reference>
<evidence type="ECO:0000256" key="1">
    <source>
        <dbReference type="ARBA" id="ARBA00022475"/>
    </source>
</evidence>
<comment type="catalytic activity">
    <reaction evidence="10">
        <text>di-trans,octa-cis-undecaprenyl diphospho-N-acetyl-alpha-D-muramoyl-L-alanyl-D-glutamyl-meso-2,6-diaminopimeloyl-D-alanyl-D-alanine + UDP-N-acetyl-alpha-D-glucosamine = di-trans,octa-cis-undecaprenyl diphospho-[N-acetyl-alpha-D-glucosaminyl-(1-&gt;4)]-N-acetyl-alpha-D-muramoyl-L-alanyl-D-glutamyl-meso-2,6-diaminopimeloyl-D-alanyl-D-alanine + UDP + H(+)</text>
        <dbReference type="Rhea" id="RHEA:31227"/>
        <dbReference type="ChEBI" id="CHEBI:15378"/>
        <dbReference type="ChEBI" id="CHEBI:57705"/>
        <dbReference type="ChEBI" id="CHEBI:58223"/>
        <dbReference type="ChEBI" id="CHEBI:61387"/>
        <dbReference type="ChEBI" id="CHEBI:61388"/>
        <dbReference type="EC" id="2.4.1.227"/>
    </reaction>
</comment>
<dbReference type="EC" id="2.4.1.227" evidence="10"/>
<evidence type="ECO:0000313" key="13">
    <source>
        <dbReference type="EMBL" id="MBO9150614.1"/>
    </source>
</evidence>
<feature type="binding site" evidence="10">
    <location>
        <position position="128"/>
    </location>
    <ligand>
        <name>UDP-N-acetyl-alpha-D-glucosamine</name>
        <dbReference type="ChEBI" id="CHEBI:57705"/>
    </ligand>
</feature>
<keyword evidence="1 10" id="KW-1003">Cell membrane</keyword>
<dbReference type="EMBL" id="JAGHKP010000001">
    <property type="protein sequence ID" value="MBO9150614.1"/>
    <property type="molecule type" value="Genomic_DNA"/>
</dbReference>
<evidence type="ECO:0000256" key="5">
    <source>
        <dbReference type="ARBA" id="ARBA00022960"/>
    </source>
</evidence>
<evidence type="ECO:0000256" key="10">
    <source>
        <dbReference type="HAMAP-Rule" id="MF_00033"/>
    </source>
</evidence>
<accession>A0ABS3Y7F3</accession>
<feature type="binding site" evidence="10">
    <location>
        <begin position="14"/>
        <end position="16"/>
    </location>
    <ligand>
        <name>UDP-N-acetyl-alpha-D-glucosamine</name>
        <dbReference type="ChEBI" id="CHEBI:57705"/>
    </ligand>
</feature>
<dbReference type="SUPFAM" id="SSF53756">
    <property type="entry name" value="UDP-Glycosyltransferase/glycogen phosphorylase"/>
    <property type="match status" value="1"/>
</dbReference>
<feature type="binding site" evidence="10">
    <location>
        <position position="299"/>
    </location>
    <ligand>
        <name>UDP-N-acetyl-alpha-D-glucosamine</name>
        <dbReference type="ChEBI" id="CHEBI:57705"/>
    </ligand>
</feature>
<comment type="caution">
    <text evidence="13">The sequence shown here is derived from an EMBL/GenBank/DDBJ whole genome shotgun (WGS) entry which is preliminary data.</text>
</comment>
<feature type="binding site" evidence="10">
    <location>
        <position position="254"/>
    </location>
    <ligand>
        <name>UDP-N-acetyl-alpha-D-glucosamine</name>
        <dbReference type="ChEBI" id="CHEBI:57705"/>
    </ligand>
</feature>
<keyword evidence="5 10" id="KW-0133">Cell shape</keyword>